<gene>
    <name evidence="1" type="primary">Acey_s0009.g698</name>
    <name evidence="1" type="ORF">Y032_0009g698</name>
</gene>
<reference evidence="2" key="1">
    <citation type="journal article" date="2015" name="Nat. Genet.">
        <title>The genome and transcriptome of the zoonotic hookworm Ancylostoma ceylanicum identify infection-specific gene families.</title>
        <authorList>
            <person name="Schwarz E.M."/>
            <person name="Hu Y."/>
            <person name="Antoshechkin I."/>
            <person name="Miller M.M."/>
            <person name="Sternberg P.W."/>
            <person name="Aroian R.V."/>
        </authorList>
    </citation>
    <scope>NUCLEOTIDE SEQUENCE</scope>
    <source>
        <strain evidence="2">HY135</strain>
    </source>
</reference>
<comment type="caution">
    <text evidence="1">The sequence shown here is derived from an EMBL/GenBank/DDBJ whole genome shotgun (WGS) entry which is preliminary data.</text>
</comment>
<keyword evidence="2" id="KW-1185">Reference proteome</keyword>
<dbReference type="AlphaFoldDB" id="A0A016VIY7"/>
<protein>
    <submittedName>
        <fullName evidence="1">Uncharacterized protein</fullName>
    </submittedName>
</protein>
<sequence>MFAWNLLIHSVKLDAPHIRLHLSIVETLNEYVHFTMNCGRHTIQKNQCFILPNSSGTNSPIPEGWMAWLATSAIKPLTVRVRSESLTTAPHALRARARAKTQKT</sequence>
<dbReference type="Proteomes" id="UP000024635">
    <property type="component" value="Unassembled WGS sequence"/>
</dbReference>
<name>A0A016VIY7_9BILA</name>
<evidence type="ECO:0000313" key="2">
    <source>
        <dbReference type="Proteomes" id="UP000024635"/>
    </source>
</evidence>
<dbReference type="EMBL" id="JARK01001345">
    <property type="protein sequence ID" value="EYC27395.1"/>
    <property type="molecule type" value="Genomic_DNA"/>
</dbReference>
<organism evidence="1 2">
    <name type="scientific">Ancylostoma ceylanicum</name>
    <dbReference type="NCBI Taxonomy" id="53326"/>
    <lineage>
        <taxon>Eukaryota</taxon>
        <taxon>Metazoa</taxon>
        <taxon>Ecdysozoa</taxon>
        <taxon>Nematoda</taxon>
        <taxon>Chromadorea</taxon>
        <taxon>Rhabditida</taxon>
        <taxon>Rhabditina</taxon>
        <taxon>Rhabditomorpha</taxon>
        <taxon>Strongyloidea</taxon>
        <taxon>Ancylostomatidae</taxon>
        <taxon>Ancylostomatinae</taxon>
        <taxon>Ancylostoma</taxon>
    </lineage>
</organism>
<accession>A0A016VIY7</accession>
<proteinExistence type="predicted"/>
<evidence type="ECO:0000313" key="1">
    <source>
        <dbReference type="EMBL" id="EYC27395.1"/>
    </source>
</evidence>